<dbReference type="OrthoDB" id="7619731at2"/>
<keyword evidence="2" id="KW-1185">Reference proteome</keyword>
<dbReference type="Pfam" id="PF10978">
    <property type="entry name" value="DUF2785"/>
    <property type="match status" value="1"/>
</dbReference>
<evidence type="ECO:0000313" key="2">
    <source>
        <dbReference type="Proteomes" id="UP000307808"/>
    </source>
</evidence>
<gene>
    <name evidence="1" type="ORF">FC770_14715</name>
</gene>
<dbReference type="RefSeq" id="WP_137067068.1">
    <property type="nucleotide sequence ID" value="NZ_SZPY01000004.1"/>
</dbReference>
<reference evidence="1 2" key="1">
    <citation type="submission" date="2019-04" db="EMBL/GenBank/DDBJ databases">
        <authorList>
            <person name="Dong K."/>
        </authorList>
    </citation>
    <scope>NUCLEOTIDE SEQUENCE [LARGE SCALE GENOMIC DNA]</scope>
    <source>
        <strain evidence="2">dk3543</strain>
    </source>
</reference>
<evidence type="ECO:0000313" key="1">
    <source>
        <dbReference type="EMBL" id="TKI60762.1"/>
    </source>
</evidence>
<dbReference type="Proteomes" id="UP000307808">
    <property type="component" value="Unassembled WGS sequence"/>
</dbReference>
<dbReference type="EMBL" id="SZPY01000004">
    <property type="protein sequence ID" value="TKI60762.1"/>
    <property type="molecule type" value="Genomic_DNA"/>
</dbReference>
<comment type="caution">
    <text evidence="1">The sequence shown here is derived from an EMBL/GenBank/DDBJ whole genome shotgun (WGS) entry which is preliminary data.</text>
</comment>
<accession>A0A4U2YK26</accession>
<organism evidence="1 2">
    <name type="scientific">Nocardioides jishulii</name>
    <dbReference type="NCBI Taxonomy" id="2575440"/>
    <lineage>
        <taxon>Bacteria</taxon>
        <taxon>Bacillati</taxon>
        <taxon>Actinomycetota</taxon>
        <taxon>Actinomycetes</taxon>
        <taxon>Propionibacteriales</taxon>
        <taxon>Nocardioidaceae</taxon>
        <taxon>Nocardioides</taxon>
    </lineage>
</organism>
<protein>
    <submittedName>
        <fullName evidence="1">DUF2785 domain-containing protein</fullName>
    </submittedName>
</protein>
<name>A0A4U2YK26_9ACTN</name>
<dbReference type="InterPro" id="IPR021247">
    <property type="entry name" value="DUF2785"/>
</dbReference>
<dbReference type="AlphaFoldDB" id="A0A4U2YK26"/>
<sequence>MGVGYWRGVVRDGAHVPHDRSLGDLTAELTTMLGSPDPEIRDGLALQVMTVWIGRGVYDDLLVGLGDGMVAGLRVGIGETGTPTVFRRSWSARVIAHVLRRDNDEHLLSGDDVLRWGDLLTTWLLREQDLRGWIPEQGTARAVAHGADALAALAGSRHLGAMELTVLLDVIGDRLVRPTPLDHGETDHLAAATMQVLMRERVPFDVLERWVARVGAAADPDDVPPSADPWLRTRNAQEFLRALQLQLLLGPHRPATRADLLLALHDALRTSNGQHLPRMVTGK</sequence>
<proteinExistence type="predicted"/>